<gene>
    <name evidence="2" type="ORF">VVD49_12890</name>
</gene>
<evidence type="ECO:0000256" key="1">
    <source>
        <dbReference type="SAM" id="MobiDB-lite"/>
    </source>
</evidence>
<evidence type="ECO:0000313" key="3">
    <source>
        <dbReference type="Proteomes" id="UP001331561"/>
    </source>
</evidence>
<evidence type="ECO:0008006" key="4">
    <source>
        <dbReference type="Google" id="ProtNLM"/>
    </source>
</evidence>
<dbReference type="Gene3D" id="3.10.450.50">
    <property type="match status" value="1"/>
</dbReference>
<dbReference type="InterPro" id="IPR032710">
    <property type="entry name" value="NTF2-like_dom_sf"/>
</dbReference>
<name>A0ABU6K6K3_9RHOO</name>
<reference evidence="2 3" key="1">
    <citation type="submission" date="2024-01" db="EMBL/GenBank/DDBJ databases">
        <title>Uliginosibacterium soil sp. nov.</title>
        <authorList>
            <person name="Lv Y."/>
        </authorList>
    </citation>
    <scope>NUCLEOTIDE SEQUENCE [LARGE SCALE GENOMIC DNA]</scope>
    <source>
        <strain evidence="2 3">H3</strain>
    </source>
</reference>
<protein>
    <recommendedName>
        <fullName evidence="4">Nuclear transport factor 2 family protein</fullName>
    </recommendedName>
</protein>
<dbReference type="Proteomes" id="UP001331561">
    <property type="component" value="Unassembled WGS sequence"/>
</dbReference>
<proteinExistence type="predicted"/>
<organism evidence="2 3">
    <name type="scientific">Uliginosibacterium silvisoli</name>
    <dbReference type="NCBI Taxonomy" id="3114758"/>
    <lineage>
        <taxon>Bacteria</taxon>
        <taxon>Pseudomonadati</taxon>
        <taxon>Pseudomonadota</taxon>
        <taxon>Betaproteobacteria</taxon>
        <taxon>Rhodocyclales</taxon>
        <taxon>Zoogloeaceae</taxon>
        <taxon>Uliginosibacterium</taxon>
    </lineage>
</organism>
<feature type="region of interest" description="Disordered" evidence="1">
    <location>
        <begin position="1"/>
        <end position="22"/>
    </location>
</feature>
<dbReference type="SUPFAM" id="SSF54427">
    <property type="entry name" value="NTF2-like"/>
    <property type="match status" value="1"/>
</dbReference>
<dbReference type="RefSeq" id="WP_327599584.1">
    <property type="nucleotide sequence ID" value="NZ_JAYXHS010000002.1"/>
</dbReference>
<keyword evidence="3" id="KW-1185">Reference proteome</keyword>
<accession>A0ABU6K6K3</accession>
<dbReference type="EMBL" id="JAYXHS010000002">
    <property type="protein sequence ID" value="MEC5386625.1"/>
    <property type="molecule type" value="Genomic_DNA"/>
</dbReference>
<comment type="caution">
    <text evidence="2">The sequence shown here is derived from an EMBL/GenBank/DDBJ whole genome shotgun (WGS) entry which is preliminary data.</text>
</comment>
<sequence length="169" mass="18417">MSHASQTGTALPAPGKQCSQEVGQRAGELVEAFLRTIMIPDPAGARGFTAPDMHIRFTGGREMSEPADCSAFNADRYAWVKKRFERTDVVAGATADEAIVYNIGTLHGAWPDGTPFEGNRYVDRYVVRHDKIVQMDVWNDSAEWLLVRAGLADPWTSPMNPAAGAEHAA</sequence>
<evidence type="ECO:0000313" key="2">
    <source>
        <dbReference type="EMBL" id="MEC5386625.1"/>
    </source>
</evidence>